<dbReference type="Gene3D" id="3.90.1750.10">
    <property type="entry name" value="Hect, E3 ligase catalytic domains"/>
    <property type="match status" value="2"/>
</dbReference>
<name>A0A0R3X8L2_HYDTA</name>
<evidence type="ECO:0000256" key="3">
    <source>
        <dbReference type="PROSITE-ProRule" id="PRU00104"/>
    </source>
</evidence>
<evidence type="ECO:0000313" key="6">
    <source>
        <dbReference type="WBParaSite" id="TTAC_0000988701-mRNA-1"/>
    </source>
</evidence>
<evidence type="ECO:0000256" key="4">
    <source>
        <dbReference type="RuleBase" id="RU369009"/>
    </source>
</evidence>
<evidence type="ECO:0000256" key="1">
    <source>
        <dbReference type="ARBA" id="ARBA00022679"/>
    </source>
</evidence>
<keyword evidence="2 3" id="KW-0833">Ubl conjugation pathway</keyword>
<feature type="domain" description="HECT" evidence="5">
    <location>
        <begin position="231"/>
        <end position="627"/>
    </location>
</feature>
<dbReference type="GO" id="GO:0043161">
    <property type="term" value="P:proteasome-mediated ubiquitin-dependent protein catabolic process"/>
    <property type="evidence" value="ECO:0007669"/>
    <property type="project" value="TreeGrafter"/>
</dbReference>
<dbReference type="PANTHER" id="PTHR45670">
    <property type="entry name" value="E3 UBIQUITIN-PROTEIN LIGASE TRIP12"/>
    <property type="match status" value="1"/>
</dbReference>
<comment type="pathway">
    <text evidence="4">Protein modification; protein ubiquitination.</text>
</comment>
<sequence length="627" mass="70248">LPFQTVEMPVCSVIESQGEQKLVNVETKVDAAVDFASSPPREESDTITTIDSSNTTVSEDLFILLLGVGYALFNFHAICTHLQTTAELYMVNQMTALREGREMKRSTKERTEELLDLLQLLSKLTGVSDVTDEGKSTLASDCSVSPRDFISFSLSRKLTRQLQDVLAVAAGPVLPDWCRNLTQRVTALFPYSIRHHFFRACAFGPIGRLFRNFIDIPRDESVDPSERVMDEHAACKSELEIRFTNEEGTGLGPTLEFFSLLALEFRRKSLGMWLLDNSEQVESTMESNPSSDYNNPSFGLFPAPYPRNTVPLDVLRHFYIMGIAVAKALQDNHLMDLPLSTPFLKLLACYASSRRTRDSAEVGTLEAELDVVVNAEASRERILKAHSVKGDFSLERRLDEASVEILGCTVQDLCLNMEFISQTTVRTADSKVKLLDVYPWESSGISIKEEPLEPISNENFTLYIRRTLEYCLDKGIRAQMDAFKAGLERVFPLDWLSTFTSAEVGRLISGASGVAWTREELLAYTSPILGYTKSSPAFLLLIDVLVAFDTAERRKFLRFISGSSSLPVGGLKNLNPRLRIVCKDPTEGPYPSVNTCAHYLKLPEYSSAEELRHYLMTAMEQTGFYLN</sequence>
<dbReference type="GO" id="GO:0000209">
    <property type="term" value="P:protein polyubiquitination"/>
    <property type="evidence" value="ECO:0007669"/>
    <property type="project" value="TreeGrafter"/>
</dbReference>
<comment type="function">
    <text evidence="4">E3 ubiquitin-protein ligase which accepts ubiquitin from an E2 ubiquitin-conjugating enzyme in the form of a thioester and then directly transfers the ubiquitin to targeted substrates.</text>
</comment>
<dbReference type="UniPathway" id="UPA00143"/>
<evidence type="ECO:0000256" key="2">
    <source>
        <dbReference type="ARBA" id="ARBA00022786"/>
    </source>
</evidence>
<keyword evidence="1 4" id="KW-0808">Transferase</keyword>
<dbReference type="InterPro" id="IPR000569">
    <property type="entry name" value="HECT_dom"/>
</dbReference>
<dbReference type="AlphaFoldDB" id="A0A0R3X8L2"/>
<protein>
    <recommendedName>
        <fullName evidence="4">E3 ubiquitin-protein ligase</fullName>
        <ecNumber evidence="4">2.3.2.26</ecNumber>
    </recommendedName>
</protein>
<dbReference type="WBParaSite" id="TTAC_0000988701-mRNA-1">
    <property type="protein sequence ID" value="TTAC_0000988701-mRNA-1"/>
    <property type="gene ID" value="TTAC_0000988701"/>
</dbReference>
<reference evidence="6" key="1">
    <citation type="submission" date="2017-02" db="UniProtKB">
        <authorList>
            <consortium name="WormBaseParasite"/>
        </authorList>
    </citation>
    <scope>IDENTIFICATION</scope>
</reference>
<dbReference type="EC" id="2.3.2.26" evidence="4"/>
<dbReference type="SMART" id="SM00119">
    <property type="entry name" value="HECTc"/>
    <property type="match status" value="1"/>
</dbReference>
<accession>A0A0R3X8L2</accession>
<dbReference type="Pfam" id="PF00632">
    <property type="entry name" value="HECT"/>
    <property type="match status" value="1"/>
</dbReference>
<dbReference type="Gene3D" id="3.30.2160.10">
    <property type="entry name" value="Hect, E3 ligase catalytic domain"/>
    <property type="match status" value="1"/>
</dbReference>
<dbReference type="InterPro" id="IPR035983">
    <property type="entry name" value="Hect_E3_ubiquitin_ligase"/>
</dbReference>
<dbReference type="GO" id="GO:0061630">
    <property type="term" value="F:ubiquitin protein ligase activity"/>
    <property type="evidence" value="ECO:0007669"/>
    <property type="project" value="UniProtKB-UniRule"/>
</dbReference>
<feature type="active site" description="Glycyl thioester intermediate" evidence="3">
    <location>
        <position position="596"/>
    </location>
</feature>
<dbReference type="Gene3D" id="3.30.2410.10">
    <property type="entry name" value="Hect, E3 ligase catalytic domain"/>
    <property type="match status" value="1"/>
</dbReference>
<comment type="similarity">
    <text evidence="4">Belongs to the UPL family. K-HECT subfamily.</text>
</comment>
<dbReference type="InterPro" id="IPR045322">
    <property type="entry name" value="HECTD1/TRIP12-like"/>
</dbReference>
<evidence type="ECO:0000259" key="5">
    <source>
        <dbReference type="PROSITE" id="PS50237"/>
    </source>
</evidence>
<proteinExistence type="inferred from homology"/>
<dbReference type="GO" id="GO:0016607">
    <property type="term" value="C:nuclear speck"/>
    <property type="evidence" value="ECO:0007669"/>
    <property type="project" value="TreeGrafter"/>
</dbReference>
<dbReference type="SUPFAM" id="SSF56204">
    <property type="entry name" value="Hect, E3 ligase catalytic domain"/>
    <property type="match status" value="1"/>
</dbReference>
<organism evidence="6">
    <name type="scientific">Hydatigena taeniaeformis</name>
    <name type="common">Feline tapeworm</name>
    <name type="synonym">Taenia taeniaeformis</name>
    <dbReference type="NCBI Taxonomy" id="6205"/>
    <lineage>
        <taxon>Eukaryota</taxon>
        <taxon>Metazoa</taxon>
        <taxon>Spiralia</taxon>
        <taxon>Lophotrochozoa</taxon>
        <taxon>Platyhelminthes</taxon>
        <taxon>Cestoda</taxon>
        <taxon>Eucestoda</taxon>
        <taxon>Cyclophyllidea</taxon>
        <taxon>Taeniidae</taxon>
        <taxon>Hydatigera</taxon>
    </lineage>
</organism>
<dbReference type="STRING" id="6205.A0A0R3X8L2"/>
<comment type="catalytic activity">
    <reaction evidence="4">
        <text>S-ubiquitinyl-[E2 ubiquitin-conjugating enzyme]-L-cysteine + [acceptor protein]-L-lysine = [E2 ubiquitin-conjugating enzyme]-L-cysteine + N(6)-ubiquitinyl-[acceptor protein]-L-lysine.</text>
        <dbReference type="EC" id="2.3.2.26"/>
    </reaction>
</comment>
<dbReference type="PROSITE" id="PS50237">
    <property type="entry name" value="HECT"/>
    <property type="match status" value="1"/>
</dbReference>
<dbReference type="PANTHER" id="PTHR45670:SF1">
    <property type="entry name" value="E3 UBIQUITIN-PROTEIN LIGASE HECTD1"/>
    <property type="match status" value="1"/>
</dbReference>